<proteinExistence type="predicted"/>
<organism evidence="3 4">
    <name type="scientific">Streptomyces achromogenes</name>
    <dbReference type="NCBI Taxonomy" id="67255"/>
    <lineage>
        <taxon>Bacteria</taxon>
        <taxon>Bacillati</taxon>
        <taxon>Actinomycetota</taxon>
        <taxon>Actinomycetes</taxon>
        <taxon>Kitasatosporales</taxon>
        <taxon>Streptomycetaceae</taxon>
        <taxon>Streptomyces</taxon>
    </lineage>
</organism>
<feature type="region of interest" description="Disordered" evidence="1">
    <location>
        <begin position="1"/>
        <end position="21"/>
    </location>
</feature>
<feature type="transmembrane region" description="Helical" evidence="2">
    <location>
        <begin position="73"/>
        <end position="92"/>
    </location>
</feature>
<gene>
    <name evidence="3" type="ORF">QFZ56_001073</name>
</gene>
<keyword evidence="2" id="KW-0472">Membrane</keyword>
<sequence length="279" mass="30166">MNAWNQQGGQPPYDPYHPYGPQPLPQPVPRVGVFRRLWRAVGPIAVGRTVFRPSRPGRVDDPVVARMQRIRTAVGLAAVVWVMVSYRLVASVGDFADDRVDQTWNNVLVLAVTFPLAVGALIGAARPPARRELLRRAARPLGSVVAIIAAVALFPAAVLTGLLDGRFATGPATTVITAVVALFMVVWVLPFVVYGVGMSLAHVFRTADIHETVPPLLALVLVWEMALIDVFTGAYEGVPVPVRILLLLGAPLSVTAVALWELRRLRVGHGLTLRAALLR</sequence>
<evidence type="ECO:0000256" key="1">
    <source>
        <dbReference type="SAM" id="MobiDB-lite"/>
    </source>
</evidence>
<feature type="transmembrane region" description="Helical" evidence="2">
    <location>
        <begin position="175"/>
        <end position="204"/>
    </location>
</feature>
<dbReference type="EMBL" id="JAUSYA010000001">
    <property type="protein sequence ID" value="MDQ0682110.1"/>
    <property type="molecule type" value="Genomic_DNA"/>
</dbReference>
<name>A0ABU0PWN7_STRAH</name>
<evidence type="ECO:0000313" key="3">
    <source>
        <dbReference type="EMBL" id="MDQ0682110.1"/>
    </source>
</evidence>
<reference evidence="3 4" key="1">
    <citation type="submission" date="2023-07" db="EMBL/GenBank/DDBJ databases">
        <title>Comparative genomics of wheat-associated soil bacteria to identify genetic determinants of phenazine resistance.</title>
        <authorList>
            <person name="Mouncey N."/>
        </authorList>
    </citation>
    <scope>NUCLEOTIDE SEQUENCE [LARGE SCALE GENOMIC DNA]</scope>
    <source>
        <strain evidence="3 4">W4I19-2</strain>
    </source>
</reference>
<evidence type="ECO:0008006" key="5">
    <source>
        <dbReference type="Google" id="ProtNLM"/>
    </source>
</evidence>
<protein>
    <recommendedName>
        <fullName evidence="5">Integral membrane protein</fullName>
    </recommendedName>
</protein>
<dbReference type="Proteomes" id="UP001243364">
    <property type="component" value="Unassembled WGS sequence"/>
</dbReference>
<evidence type="ECO:0000256" key="2">
    <source>
        <dbReference type="SAM" id="Phobius"/>
    </source>
</evidence>
<keyword evidence="2" id="KW-0812">Transmembrane</keyword>
<accession>A0ABU0PWN7</accession>
<keyword evidence="4" id="KW-1185">Reference proteome</keyword>
<keyword evidence="2" id="KW-1133">Transmembrane helix</keyword>
<dbReference type="RefSeq" id="WP_307040536.1">
    <property type="nucleotide sequence ID" value="NZ_JAUSYA010000001.1"/>
</dbReference>
<comment type="caution">
    <text evidence="3">The sequence shown here is derived from an EMBL/GenBank/DDBJ whole genome shotgun (WGS) entry which is preliminary data.</text>
</comment>
<feature type="transmembrane region" description="Helical" evidence="2">
    <location>
        <begin position="241"/>
        <end position="260"/>
    </location>
</feature>
<feature type="transmembrane region" description="Helical" evidence="2">
    <location>
        <begin position="216"/>
        <end position="235"/>
    </location>
</feature>
<evidence type="ECO:0000313" key="4">
    <source>
        <dbReference type="Proteomes" id="UP001243364"/>
    </source>
</evidence>
<feature type="transmembrane region" description="Helical" evidence="2">
    <location>
        <begin position="137"/>
        <end position="163"/>
    </location>
</feature>
<feature type="compositionally biased region" description="Pro residues" evidence="1">
    <location>
        <begin position="12"/>
        <end position="21"/>
    </location>
</feature>
<feature type="transmembrane region" description="Helical" evidence="2">
    <location>
        <begin position="104"/>
        <end position="125"/>
    </location>
</feature>